<evidence type="ECO:0000256" key="1">
    <source>
        <dbReference type="SAM" id="Coils"/>
    </source>
</evidence>
<proteinExistence type="predicted"/>
<dbReference type="RefSeq" id="XP_007444502.3">
    <property type="nucleotide sequence ID" value="XM_007444440.3"/>
</dbReference>
<sequence>MNEKEQLVIENKRLQATLQEVMLDNSYHKKRVSDFWQTIFSLRMENDHLRRSLIGFTEKEVVNKLPVMEKKKDSITILALNLKSDLEVMKTVAAKGLAGLPLVQTANILKLQMYYEQASDELYCVLTDIKYYFSEWYKESKDYYICISKFTTNLLDENLKQLKLLIEIQTLKKAERYRAEFKQLDIPALRRKLDLFLEIISQDLSNLEEELLEIEAKARQLESSAKEAKQYVEKCSMSFYIEDFEKGLNNDIKRLRYTLELLKPKLKVLASARQEVVGKHISYFNEAEAVMKSCQERSERWRRELKALEAEMEATAQHELEEAKKFGENLSIIEKEMTAQLNEAAKREKEEIKGLMSKLAKTSLS</sequence>
<dbReference type="Proteomes" id="UP000695026">
    <property type="component" value="Unplaced"/>
</dbReference>
<accession>A0A9F2RF82</accession>
<dbReference type="OrthoDB" id="9042627at2759"/>
<dbReference type="KEGG" id="pbi:103052585"/>
<gene>
    <name evidence="3" type="primary">LOC103052585</name>
</gene>
<evidence type="ECO:0000313" key="2">
    <source>
        <dbReference type="Proteomes" id="UP000695026"/>
    </source>
</evidence>
<keyword evidence="1" id="KW-0175">Coiled coil</keyword>
<keyword evidence="2" id="KW-1185">Reference proteome</keyword>
<dbReference type="GeneID" id="103052585"/>
<dbReference type="AlphaFoldDB" id="A0A9F2RF82"/>
<protein>
    <submittedName>
        <fullName evidence="3">Pericentrin-like</fullName>
    </submittedName>
</protein>
<organism evidence="2 3">
    <name type="scientific">Python bivittatus</name>
    <name type="common">Burmese python</name>
    <name type="synonym">Python molurus bivittatus</name>
    <dbReference type="NCBI Taxonomy" id="176946"/>
    <lineage>
        <taxon>Eukaryota</taxon>
        <taxon>Metazoa</taxon>
        <taxon>Chordata</taxon>
        <taxon>Craniata</taxon>
        <taxon>Vertebrata</taxon>
        <taxon>Euteleostomi</taxon>
        <taxon>Lepidosauria</taxon>
        <taxon>Squamata</taxon>
        <taxon>Bifurcata</taxon>
        <taxon>Unidentata</taxon>
        <taxon>Episquamata</taxon>
        <taxon>Toxicofera</taxon>
        <taxon>Serpentes</taxon>
        <taxon>Henophidia</taxon>
        <taxon>Pythonidae</taxon>
        <taxon>Python</taxon>
    </lineage>
</organism>
<feature type="coiled-coil region" evidence="1">
    <location>
        <begin position="284"/>
        <end position="362"/>
    </location>
</feature>
<reference evidence="3" key="1">
    <citation type="submission" date="2025-08" db="UniProtKB">
        <authorList>
            <consortium name="RefSeq"/>
        </authorList>
    </citation>
    <scope>IDENTIFICATION</scope>
    <source>
        <tissue evidence="3">Liver</tissue>
    </source>
</reference>
<evidence type="ECO:0000313" key="3">
    <source>
        <dbReference type="RefSeq" id="XP_007444502.3"/>
    </source>
</evidence>
<dbReference type="OMA" id="YICISKF"/>
<feature type="coiled-coil region" evidence="1">
    <location>
        <begin position="197"/>
        <end position="231"/>
    </location>
</feature>
<name>A0A9F2RF82_PYTBI</name>